<dbReference type="GO" id="GO:0036297">
    <property type="term" value="P:interstrand cross-link repair"/>
    <property type="evidence" value="ECO:0007669"/>
    <property type="project" value="InterPro"/>
</dbReference>
<dbReference type="GO" id="GO:0005849">
    <property type="term" value="C:mRNA cleavage factor complex"/>
    <property type="evidence" value="ECO:0007669"/>
    <property type="project" value="UniProtKB-UniRule"/>
</dbReference>
<dbReference type="EMBL" id="JACYCC010000036">
    <property type="protein sequence ID" value="KAF8681542.1"/>
    <property type="molecule type" value="Genomic_DNA"/>
</dbReference>
<evidence type="ECO:0000256" key="3">
    <source>
        <dbReference type="ARBA" id="ARBA00022722"/>
    </source>
</evidence>
<evidence type="ECO:0000256" key="7">
    <source>
        <dbReference type="ARBA" id="ARBA00023242"/>
    </source>
</evidence>
<dbReference type="Pfam" id="PF08774">
    <property type="entry name" value="VRR_NUC"/>
    <property type="match status" value="1"/>
</dbReference>
<organism evidence="12 13">
    <name type="scientific">Rhizoctonia solani</name>
    <dbReference type="NCBI Taxonomy" id="456999"/>
    <lineage>
        <taxon>Eukaryota</taxon>
        <taxon>Fungi</taxon>
        <taxon>Dikarya</taxon>
        <taxon>Basidiomycota</taxon>
        <taxon>Agaricomycotina</taxon>
        <taxon>Agaricomycetes</taxon>
        <taxon>Cantharellales</taxon>
        <taxon>Ceratobasidiaceae</taxon>
        <taxon>Rhizoctonia</taxon>
    </lineage>
</organism>
<dbReference type="InterPro" id="IPR049126">
    <property type="entry name" value="FAN1-like_TPR"/>
</dbReference>
<dbReference type="InterPro" id="IPR010655">
    <property type="entry name" value="Clp1_C"/>
</dbReference>
<feature type="binding site" evidence="8">
    <location>
        <begin position="110"/>
        <end position="115"/>
    </location>
    <ligand>
        <name>ATP</name>
        <dbReference type="ChEBI" id="CHEBI:30616"/>
    </ligand>
</feature>
<dbReference type="InterPro" id="IPR032324">
    <property type="entry name" value="Clp1_N"/>
</dbReference>
<dbReference type="Gene3D" id="2.40.30.330">
    <property type="entry name" value="Pre-mRNA cleavage complex subunit Clp1, C-terminal domain"/>
    <property type="match status" value="1"/>
</dbReference>
<keyword evidence="9" id="KW-0234">DNA repair</keyword>
<reference evidence="12" key="1">
    <citation type="submission" date="2020-09" db="EMBL/GenBank/DDBJ databases">
        <title>Comparative genome analyses of four rice-infecting Rhizoctonia solani isolates reveal extensive enrichment of homogalacturonan modification genes.</title>
        <authorList>
            <person name="Lee D.-Y."/>
            <person name="Jeon J."/>
            <person name="Kim K.-T."/>
            <person name="Cheong K."/>
            <person name="Song H."/>
            <person name="Choi G."/>
            <person name="Ko J."/>
            <person name="Opiyo S.O."/>
            <person name="Zuo S."/>
            <person name="Madhav S."/>
            <person name="Lee Y.-H."/>
            <person name="Wang G.-L."/>
        </authorList>
    </citation>
    <scope>NUCLEOTIDE SEQUENCE</scope>
    <source>
        <strain evidence="12">AG1-IA YN-7</strain>
    </source>
</reference>
<feature type="compositionally biased region" description="Polar residues" evidence="10">
    <location>
        <begin position="1516"/>
        <end position="1533"/>
    </location>
</feature>
<keyword evidence="4 9" id="KW-0479">Metal-binding</keyword>
<dbReference type="Gene3D" id="2.60.120.1030">
    <property type="entry name" value="Clp1, DNA binding domain"/>
    <property type="match status" value="1"/>
</dbReference>
<feature type="compositionally biased region" description="Basic and acidic residues" evidence="10">
    <location>
        <begin position="1491"/>
        <end position="1506"/>
    </location>
</feature>
<dbReference type="InterPro" id="IPR038238">
    <property type="entry name" value="Clp1_C_sf"/>
</dbReference>
<keyword evidence="8" id="KW-0547">Nucleotide-binding</keyword>
<proteinExistence type="inferred from homology"/>
<feature type="compositionally biased region" description="Basic and acidic residues" evidence="10">
    <location>
        <begin position="1356"/>
        <end position="1372"/>
    </location>
</feature>
<evidence type="ECO:0000313" key="13">
    <source>
        <dbReference type="Proteomes" id="UP000650582"/>
    </source>
</evidence>
<feature type="region of interest" description="Disordered" evidence="10">
    <location>
        <begin position="624"/>
        <end position="644"/>
    </location>
</feature>
<accession>A0A8H7HCP7</accession>
<evidence type="ECO:0000256" key="6">
    <source>
        <dbReference type="ARBA" id="ARBA00022842"/>
    </source>
</evidence>
<keyword evidence="9" id="KW-0464">Manganese</keyword>
<evidence type="ECO:0000256" key="2">
    <source>
        <dbReference type="ARBA" id="ARBA00022664"/>
    </source>
</evidence>
<comment type="subcellular location">
    <subcellularLocation>
        <location evidence="1 8 9">Nucleus</location>
    </subcellularLocation>
</comment>
<dbReference type="Pfam" id="PF16575">
    <property type="entry name" value="CLP1_P"/>
    <property type="match status" value="1"/>
</dbReference>
<feature type="compositionally biased region" description="Polar residues" evidence="10">
    <location>
        <begin position="1548"/>
        <end position="1560"/>
    </location>
</feature>
<dbReference type="InterPro" id="IPR014883">
    <property type="entry name" value="VRR_NUC"/>
</dbReference>
<comment type="cofactor">
    <cofactor evidence="9">
        <name>Mg(2+)</name>
        <dbReference type="ChEBI" id="CHEBI:18420"/>
    </cofactor>
    <cofactor evidence="9">
        <name>Mn(2+)</name>
        <dbReference type="ChEBI" id="CHEBI:29035"/>
    </cofactor>
</comment>
<comment type="caution">
    <text evidence="8">Lacks conserved residue(s) required for the propagation of feature annotation.</text>
</comment>
<name>A0A8H7HCP7_9AGAM</name>
<evidence type="ECO:0000256" key="5">
    <source>
        <dbReference type="ARBA" id="ARBA00022801"/>
    </source>
</evidence>
<keyword evidence="2 8" id="KW-0507">mRNA processing</keyword>
<feature type="region of interest" description="Disordered" evidence="10">
    <location>
        <begin position="1296"/>
        <end position="1396"/>
    </location>
</feature>
<dbReference type="PANTHER" id="PTHR15749:SF4">
    <property type="entry name" value="FANCONI-ASSOCIATED NUCLEASE 1"/>
    <property type="match status" value="1"/>
</dbReference>
<comment type="similarity">
    <text evidence="8">Belongs to the Clp1 family. Clp1 subfamily.</text>
</comment>
<dbReference type="InterPro" id="IPR049132">
    <property type="entry name" value="FAN1-like_euk"/>
</dbReference>
<dbReference type="GO" id="GO:0004528">
    <property type="term" value="F:phosphodiesterase I activity"/>
    <property type="evidence" value="ECO:0007669"/>
    <property type="project" value="UniProtKB-EC"/>
</dbReference>
<dbReference type="InterPro" id="IPR033315">
    <property type="entry name" value="Fan1-like"/>
</dbReference>
<dbReference type="CDD" id="cd22326">
    <property type="entry name" value="FAN1-like"/>
    <property type="match status" value="1"/>
</dbReference>
<evidence type="ECO:0000256" key="9">
    <source>
        <dbReference type="RuleBase" id="RU365033"/>
    </source>
</evidence>
<dbReference type="GO" id="GO:0017108">
    <property type="term" value="F:5'-flap endonuclease activity"/>
    <property type="evidence" value="ECO:0007669"/>
    <property type="project" value="TreeGrafter"/>
</dbReference>
<dbReference type="PANTHER" id="PTHR15749">
    <property type="entry name" value="FANCONI-ASSOCIATED NUCLEASE 1"/>
    <property type="match status" value="1"/>
</dbReference>
<dbReference type="InterPro" id="IPR032319">
    <property type="entry name" value="CLP1_P"/>
</dbReference>
<feature type="compositionally biased region" description="Polar residues" evidence="10">
    <location>
        <begin position="1025"/>
        <end position="1037"/>
    </location>
</feature>
<evidence type="ECO:0000313" key="12">
    <source>
        <dbReference type="EMBL" id="KAF8681542.1"/>
    </source>
</evidence>
<dbReference type="GO" id="GO:0008409">
    <property type="term" value="F:5'-3' exonuclease activity"/>
    <property type="evidence" value="ECO:0007669"/>
    <property type="project" value="TreeGrafter"/>
</dbReference>
<comment type="caution">
    <text evidence="12">The sequence shown here is derived from an EMBL/GenBank/DDBJ whole genome shotgun (WGS) entry which is preliminary data.</text>
</comment>
<feature type="region of interest" description="Disordered" evidence="10">
    <location>
        <begin position="1491"/>
        <end position="1624"/>
    </location>
</feature>
<dbReference type="Pfam" id="PF16573">
    <property type="entry name" value="CLP1_N"/>
    <property type="match status" value="1"/>
</dbReference>
<keyword evidence="6 9" id="KW-0460">Magnesium</keyword>
<dbReference type="InterPro" id="IPR038239">
    <property type="entry name" value="Clp1_N_sf"/>
</dbReference>
<dbReference type="Pfam" id="PF21170">
    <property type="entry name" value="FAN1_TPR"/>
    <property type="match status" value="1"/>
</dbReference>
<dbReference type="GO" id="GO:0005524">
    <property type="term" value="F:ATP binding"/>
    <property type="evidence" value="ECO:0007669"/>
    <property type="project" value="UniProtKB-UniRule"/>
</dbReference>
<keyword evidence="5 9" id="KW-0378">Hydrolase</keyword>
<feature type="compositionally biased region" description="Polar residues" evidence="10">
    <location>
        <begin position="1340"/>
        <end position="1355"/>
    </location>
</feature>
<dbReference type="InterPro" id="IPR027417">
    <property type="entry name" value="P-loop_NTPase"/>
</dbReference>
<evidence type="ECO:0000256" key="10">
    <source>
        <dbReference type="SAM" id="MobiDB-lite"/>
    </source>
</evidence>
<feature type="binding site" evidence="8">
    <location>
        <position position="23"/>
    </location>
    <ligand>
        <name>ATP</name>
        <dbReference type="ChEBI" id="CHEBI:30616"/>
    </ligand>
</feature>
<keyword evidence="8" id="KW-0067">ATP-binding</keyword>
<comment type="function">
    <text evidence="8">Required for endonucleolytic cleavage during polyadenylation-dependent pre-mRNA 3'-end formation.</text>
</comment>
<dbReference type="GO" id="GO:0046872">
    <property type="term" value="F:metal ion binding"/>
    <property type="evidence" value="ECO:0007669"/>
    <property type="project" value="UniProtKB-KW"/>
</dbReference>
<comment type="similarity">
    <text evidence="9">Belongs to the FAN1 family.</text>
</comment>
<feature type="compositionally biased region" description="Basic and acidic residues" evidence="10">
    <location>
        <begin position="1314"/>
        <end position="1332"/>
    </location>
</feature>
<dbReference type="GO" id="GO:0031124">
    <property type="term" value="P:mRNA 3'-end processing"/>
    <property type="evidence" value="ECO:0007669"/>
    <property type="project" value="UniProtKB-UniRule"/>
</dbReference>
<sequence>MSETVKSTNVSDYRNWDLIAKSEYRFELEANTSLAIRLTSGTAEVYGAELAPGRSPSTEYTSDETPMVPLINIHTAFEQMRILAYRALTANQPETAKSRPPRVLVLGPENSGKTSACKIWCNYAIRGRSWCPTLVNLDVSDGGWTIPGTVSACPLSSAIPTCTPANPFGATATSAPTALSSSALLPVVHWFGHSDAKRNQQLIEKLIRTLADGVKQKFQQDHTLNASGLIIDTPAAFSTSNAQGDSKYNLIKTCVEVFDVNTILVMGHDKLSVELQRVFGGSSGINVLKVPKSGGVVELDYVYQTRVIASQIRAYFYGTPLYLPPSMNPATAQLGGEATTETTLSPFSITLNASDLQIYRIGSTVLVPSSALPIGATRAIGEIQPVRVDVESGGILHSVLALLAPFDSPPSDQMLLQQEVNGFLIVTAIDIPRRKITVLAPSQVSLDGDFDPLVKSEEKDASYHLLGTTDNDGERTIQAHRSESDNRGNNTVDSSQTEVSKSMYVTKLLGKMIDTVLEHESHLFNSSEIAILNGIKHANYFQQYLISRLVQRKRGKWLRFDQLKESYASEFCKFVVEAEVPRTMADTLLDLSGYFHSKDSPPILSAQTDVIDLTLDSDDEDTCAPTLNTSGNPASGDGASALTTRVEPPPESVVFLEDTSAATPAQLLECLNIEELKLMGKRLKIPSKSKSTRDDLVKAILHSTSTQTTLPFATARKTSNPTLKRHANDWQALFPFKPPQVSGKVQNLPLQERRVREMCRELYGECFRLLEHVIQTLHLVSVVYFRSTEQSEANSIMLSAILSLAGKRNYPIYEYKRTADVFPARSDLLRYMEISLLLNEVENILAGAGQPQGAKFDRLKASQDVVDIWGSHSDRWNLLVAYLKDKSHRERGLERFEEGYLLTRLAYKAAECFGALKRYDMEAKLLAALLRQTRWRRSKRGRWYDRMALIYTKYMGGGEANLRQARDYLQIGLKDELVFIGSRPMLLRRLKRLEKQLRLPLDEQYVCEDDLKVAVEVQIEGSRVYTPQTSTSPSKNPESPPKISPSPMDKAIMMHFSGSPSSSLPITNNNQRSKWTGKSIWAGKEGEVNVETLALEYYAGLGFRGRFHSEGAIVSTLFGFLFWDILFAPIPGAFETPYQSAPLDLVHDSFFSSREELINTRLGELKNTASAARRIVQTVYSRERDREPWCIGVRWDLFEHENDLLEIVECLGGPALAAICRLLAEEYGSRRGGVPDLFVWNSAEKTCKFVEVKGPGDNLSETQKLKVWIDVLLGAGVNVELCRVYEYGKIPPRTVRNKNKTKEVSKRRPTSHKQSPEESKPAAEENDHKSNYDSEEMDEIQSSSEDQAGTNTGRDSTAHQDQDDITHIDRPSDPAVLSNICGPSLDKSSSSLVEPPKLLDEGEDTIYQTHHAHTTLLRPITSIPAPLLPTGSNKSNLENLCSTIAGVAKRARTLVQETVILEKPQTAQHQSSARDTTLSPALEPGPIQILESHRSHHSDTTLEVRIEPQFMERPMSSPQKRPMSSNKESQNVPKGTPAKKKVKEEEVSPSSHFSTASTPTPKRKYKRSMTHTPARRVVSTSAMADTTKERASDDDDADKTTRTLRKRRRTMSERAGVSGSPIEWEKKWPEVFPHWVGDLGGSSDPDYEPSQ</sequence>
<dbReference type="SMART" id="SM00990">
    <property type="entry name" value="VRR_NUC"/>
    <property type="match status" value="1"/>
</dbReference>
<dbReference type="Gene3D" id="3.40.50.300">
    <property type="entry name" value="P-loop containing nucleotide triphosphate hydrolases"/>
    <property type="match status" value="1"/>
</dbReference>
<evidence type="ECO:0000256" key="8">
    <source>
        <dbReference type="HAMAP-Rule" id="MF_03035"/>
    </source>
</evidence>
<comment type="function">
    <text evidence="9">Nuclease required for the repair of DNA interstrand cross-links (ICL). Acts as a 5'-3' exonuclease that anchors at a cut end of DNA and cleaves DNA successively at every third nucleotide, allowing to excise an ICL from one strand through flanking incisions.</text>
</comment>
<evidence type="ECO:0000256" key="1">
    <source>
        <dbReference type="ARBA" id="ARBA00004123"/>
    </source>
</evidence>
<dbReference type="EC" id="3.1.4.1" evidence="9"/>
<gene>
    <name evidence="8" type="primary">CLP1</name>
    <name evidence="12" type="ORF">RHS04_03327</name>
</gene>
<feature type="domain" description="VRR-NUC" evidence="11">
    <location>
        <begin position="1167"/>
        <end position="1286"/>
    </location>
</feature>
<protein>
    <recommendedName>
        <fullName evidence="9">Fanconi-associated nuclease</fullName>
        <ecNumber evidence="9">3.1.4.1</ecNumber>
    </recommendedName>
</protein>
<feature type="region of interest" description="Disordered" evidence="10">
    <location>
        <begin position="1024"/>
        <end position="1047"/>
    </location>
</feature>
<evidence type="ECO:0000259" key="11">
    <source>
        <dbReference type="SMART" id="SM00990"/>
    </source>
</evidence>
<dbReference type="Proteomes" id="UP000650582">
    <property type="component" value="Unassembled WGS sequence"/>
</dbReference>
<comment type="subunit">
    <text evidence="8">Component of a pre-mRNA cleavage factor complex. Interacts directly with PCF11.</text>
</comment>
<keyword evidence="7 8" id="KW-0539">Nucleus</keyword>
<comment type="catalytic activity">
    <reaction evidence="9">
        <text>Hydrolytically removes 5'-nucleotides successively from the 3'-hydroxy termini of 3'-hydroxy-terminated oligonucleotides.</text>
        <dbReference type="EC" id="3.1.4.1"/>
    </reaction>
</comment>
<keyword evidence="3 9" id="KW-0540">Nuclease</keyword>
<dbReference type="GO" id="GO:0070336">
    <property type="term" value="F:flap-structured DNA binding"/>
    <property type="evidence" value="ECO:0007669"/>
    <property type="project" value="TreeGrafter"/>
</dbReference>
<dbReference type="Pfam" id="PF06807">
    <property type="entry name" value="Clp1"/>
    <property type="match status" value="1"/>
</dbReference>
<dbReference type="HAMAP" id="MF_03035">
    <property type="entry name" value="Clp1"/>
    <property type="match status" value="1"/>
</dbReference>
<evidence type="ECO:0000256" key="4">
    <source>
        <dbReference type="ARBA" id="ARBA00022723"/>
    </source>
</evidence>
<keyword evidence="9" id="KW-0227">DNA damage</keyword>
<dbReference type="InterPro" id="IPR028606">
    <property type="entry name" value="Clp1"/>
</dbReference>